<reference evidence="3 4" key="1">
    <citation type="submission" date="2018-10" db="EMBL/GenBank/DDBJ databases">
        <title>Phylogenomics of Brevibacillus.</title>
        <authorList>
            <person name="Dunlap C."/>
        </authorList>
    </citation>
    <scope>NUCLEOTIDE SEQUENCE [LARGE SCALE GENOMIC DNA]</scope>
    <source>
        <strain evidence="3 4">NRRL NRS 1219</strain>
    </source>
</reference>
<evidence type="ECO:0000313" key="4">
    <source>
        <dbReference type="Proteomes" id="UP000276178"/>
    </source>
</evidence>
<dbReference type="CDD" id="cd06558">
    <property type="entry name" value="crotonase-like"/>
    <property type="match status" value="1"/>
</dbReference>
<protein>
    <submittedName>
        <fullName evidence="2 3">Enoyl-CoA hydratase</fullName>
    </submittedName>
</protein>
<comment type="similarity">
    <text evidence="1">Belongs to the enoyl-CoA hydratase/isomerase family.</text>
</comment>
<dbReference type="Proteomes" id="UP000276178">
    <property type="component" value="Unassembled WGS sequence"/>
</dbReference>
<dbReference type="OrthoDB" id="9775794at2"/>
<dbReference type="EMBL" id="RHHN01000036">
    <property type="protein sequence ID" value="RNB55158.1"/>
    <property type="molecule type" value="Genomic_DNA"/>
</dbReference>
<dbReference type="Pfam" id="PF00378">
    <property type="entry name" value="ECH_1"/>
    <property type="match status" value="1"/>
</dbReference>
<evidence type="ECO:0000256" key="1">
    <source>
        <dbReference type="ARBA" id="ARBA00005254"/>
    </source>
</evidence>
<dbReference type="PANTHER" id="PTHR43802">
    <property type="entry name" value="ENOYL-COA HYDRATASE"/>
    <property type="match status" value="1"/>
</dbReference>
<evidence type="ECO:0000313" key="2">
    <source>
        <dbReference type="EMBL" id="GED26114.1"/>
    </source>
</evidence>
<dbReference type="InterPro" id="IPR001753">
    <property type="entry name" value="Enoyl-CoA_hydra/iso"/>
</dbReference>
<organism evidence="3 4">
    <name type="scientific">Brevibacillus agri</name>
    <dbReference type="NCBI Taxonomy" id="51101"/>
    <lineage>
        <taxon>Bacteria</taxon>
        <taxon>Bacillati</taxon>
        <taxon>Bacillota</taxon>
        <taxon>Bacilli</taxon>
        <taxon>Bacillales</taxon>
        <taxon>Paenibacillaceae</taxon>
        <taxon>Brevibacillus</taxon>
    </lineage>
</organism>
<dbReference type="Gene3D" id="3.90.226.10">
    <property type="entry name" value="2-enoyl-CoA Hydratase, Chain A, domain 1"/>
    <property type="match status" value="1"/>
</dbReference>
<proteinExistence type="inferred from homology"/>
<comment type="caution">
    <text evidence="3">The sequence shown here is derived from an EMBL/GenBank/DDBJ whole genome shotgun (WGS) entry which is preliminary data.</text>
</comment>
<dbReference type="SUPFAM" id="SSF52096">
    <property type="entry name" value="ClpP/crotonase"/>
    <property type="match status" value="1"/>
</dbReference>
<dbReference type="EMBL" id="BJOD01000020">
    <property type="protein sequence ID" value="GED26114.1"/>
    <property type="molecule type" value="Genomic_DNA"/>
</dbReference>
<gene>
    <name evidence="2" type="ORF">BAG01nite_22160</name>
    <name evidence="3" type="ORF">EB820_12095</name>
</gene>
<name>A0A3M8AVC9_9BACL</name>
<dbReference type="AlphaFoldDB" id="A0A3M8AVC9"/>
<dbReference type="RefSeq" id="WP_025845094.1">
    <property type="nucleotide sequence ID" value="NZ_BJOD01000020.1"/>
</dbReference>
<dbReference type="GO" id="GO:0016853">
    <property type="term" value="F:isomerase activity"/>
    <property type="evidence" value="ECO:0007669"/>
    <property type="project" value="UniProtKB-KW"/>
</dbReference>
<dbReference type="InterPro" id="IPR029045">
    <property type="entry name" value="ClpP/crotonase-like_dom_sf"/>
</dbReference>
<evidence type="ECO:0000313" key="5">
    <source>
        <dbReference type="Proteomes" id="UP000317180"/>
    </source>
</evidence>
<accession>A0A3M8AVC9</accession>
<dbReference type="PANTHER" id="PTHR43802:SF1">
    <property type="entry name" value="IP11341P-RELATED"/>
    <property type="match status" value="1"/>
</dbReference>
<sequence>MDTLLIRKEAGIATITLNRPHVHNAISMELVDELHEVLADCQADPQVKVLVITGTGKSFVSGGDLNQFIAARGRAQAHPLLSKVADLLSSIDRCTKPVIAMVNGAAVGGGCEFAGACHFRFASEQALFGFVQISMHITTGWGGGSRLLDLLPESKALALLLAGERLSAQQAKAYGFVDEVYPHEQLADAVYAFAQKIAAQPLVGIEAYMQLVRWKREGLVREERIRREVDQCAQLWGSPEHVSVVQKFLTKQ</sequence>
<reference evidence="2 5" key="2">
    <citation type="submission" date="2019-06" db="EMBL/GenBank/DDBJ databases">
        <title>Whole genome shotgun sequence of Brevibacillus agri NBRC 15538.</title>
        <authorList>
            <person name="Hosoyama A."/>
            <person name="Uohara A."/>
            <person name="Ohji S."/>
            <person name="Ichikawa N."/>
        </authorList>
    </citation>
    <scope>NUCLEOTIDE SEQUENCE [LARGE SCALE GENOMIC DNA]</scope>
    <source>
        <strain evidence="2 5">NBRC 15538</strain>
    </source>
</reference>
<evidence type="ECO:0000313" key="3">
    <source>
        <dbReference type="EMBL" id="RNB55158.1"/>
    </source>
</evidence>
<keyword evidence="3" id="KW-0413">Isomerase</keyword>
<keyword evidence="5" id="KW-1185">Reference proteome</keyword>
<dbReference type="Proteomes" id="UP000317180">
    <property type="component" value="Unassembled WGS sequence"/>
</dbReference>
<dbReference type="GeneID" id="82810966"/>